<feature type="region of interest" description="Disordered" evidence="1">
    <location>
        <begin position="84"/>
        <end position="110"/>
    </location>
</feature>
<sequence length="110" mass="12324">NVIGTYDGWRADNVGSLYQTLKAVFPNVYHFPSAETRNIVFVATKEKAALTTESLRTKYAALSKAHPKLSPNFLKRVQVIRNREPNSARRSPILTDSHTPASGLLGSRWR</sequence>
<gene>
    <name evidence="2" type="ORF">METZ01_LOCUS481101</name>
</gene>
<feature type="non-terminal residue" evidence="2">
    <location>
        <position position="1"/>
    </location>
</feature>
<name>A0A383C768_9ZZZZ</name>
<protein>
    <submittedName>
        <fullName evidence="2">Uncharacterized protein</fullName>
    </submittedName>
</protein>
<proteinExistence type="predicted"/>
<evidence type="ECO:0000313" key="2">
    <source>
        <dbReference type="EMBL" id="SVE28247.1"/>
    </source>
</evidence>
<evidence type="ECO:0000256" key="1">
    <source>
        <dbReference type="SAM" id="MobiDB-lite"/>
    </source>
</evidence>
<dbReference type="EMBL" id="UINC01206567">
    <property type="protein sequence ID" value="SVE28247.1"/>
    <property type="molecule type" value="Genomic_DNA"/>
</dbReference>
<reference evidence="2" key="1">
    <citation type="submission" date="2018-05" db="EMBL/GenBank/DDBJ databases">
        <authorList>
            <person name="Lanie J.A."/>
            <person name="Ng W.-L."/>
            <person name="Kazmierczak K.M."/>
            <person name="Andrzejewski T.M."/>
            <person name="Davidsen T.M."/>
            <person name="Wayne K.J."/>
            <person name="Tettelin H."/>
            <person name="Glass J.I."/>
            <person name="Rusch D."/>
            <person name="Podicherti R."/>
            <person name="Tsui H.-C.T."/>
            <person name="Winkler M.E."/>
        </authorList>
    </citation>
    <scope>NUCLEOTIDE SEQUENCE</scope>
</reference>
<dbReference type="Gene3D" id="3.40.50.150">
    <property type="entry name" value="Vaccinia Virus protein VP39"/>
    <property type="match status" value="1"/>
</dbReference>
<dbReference type="InterPro" id="IPR029063">
    <property type="entry name" value="SAM-dependent_MTases_sf"/>
</dbReference>
<dbReference type="AlphaFoldDB" id="A0A383C768"/>
<organism evidence="2">
    <name type="scientific">marine metagenome</name>
    <dbReference type="NCBI Taxonomy" id="408172"/>
    <lineage>
        <taxon>unclassified sequences</taxon>
        <taxon>metagenomes</taxon>
        <taxon>ecological metagenomes</taxon>
    </lineage>
</organism>
<accession>A0A383C768</accession>